<comment type="similarity">
    <text evidence="1">Belongs to the sulfatase family.</text>
</comment>
<dbReference type="EMBL" id="CP003349">
    <property type="protein sequence ID" value="AFD07710.1"/>
    <property type="molecule type" value="Genomic_DNA"/>
</dbReference>
<dbReference type="InterPro" id="IPR050738">
    <property type="entry name" value="Sulfatase"/>
</dbReference>
<evidence type="ECO:0000313" key="5">
    <source>
        <dbReference type="Proteomes" id="UP000007590"/>
    </source>
</evidence>
<sequence length="469" mass="52769">MKVITLKLKINLIRTFIFFSCFSPFCLFSQDLRSKEKPNIIFILADDMGYGDLGCYGQQLIKTPNIDQLANQGMRFTDFYAGSTVCAPSRASLMTGQHTGHAFIKGNDELPLRQQDSTLSQYLKQAGYVNGMVGKWGLGLQGTSGAPEKKGWDFFVGHLHHVEGHFQQTDHLWKIENGESKKEMIDSTVYVNELFTQSALQFIQKNKKHPFFLYVSYTLPHAELKVPEKYLQLYLNKDGSSKFAPEIAQPAGLHYGQQPYPKAAYAAMITSMDDYVGQIMQQLKAYGIDKNTIVVFTSDNGTHIEGGRKMTDATTFFKSSGPLRGIKRDLYEGGIRVPFIVRWNNHIKPGSISSYAGAFWDILPTVVEISGLDNVSPKDGISFIPALISKPQPQHSSLYWEFNEGGFKQAVRSGNWKAVRFYKASQPIRTELYDLLKDIGETTDLSAQYPAIVKEMEQLMDKESKTPPN</sequence>
<dbReference type="Gene3D" id="3.40.720.10">
    <property type="entry name" value="Alkaline Phosphatase, subunit A"/>
    <property type="match status" value="1"/>
</dbReference>
<dbReference type="KEGG" id="scn:Solca_2676"/>
<evidence type="ECO:0000256" key="2">
    <source>
        <dbReference type="ARBA" id="ARBA00022801"/>
    </source>
</evidence>
<evidence type="ECO:0000256" key="1">
    <source>
        <dbReference type="ARBA" id="ARBA00008779"/>
    </source>
</evidence>
<dbReference type="RefSeq" id="WP_014680937.1">
    <property type="nucleotide sequence ID" value="NC_017770.1"/>
</dbReference>
<dbReference type="STRING" id="929556.Solca_2676"/>
<dbReference type="eggNOG" id="COG3119">
    <property type="taxonomic scope" value="Bacteria"/>
</dbReference>
<dbReference type="SUPFAM" id="SSF53649">
    <property type="entry name" value="Alkaline phosphatase-like"/>
    <property type="match status" value="1"/>
</dbReference>
<accession>H8KRS2</accession>
<dbReference type="Pfam" id="PF00884">
    <property type="entry name" value="Sulfatase"/>
    <property type="match status" value="1"/>
</dbReference>
<proteinExistence type="inferred from homology"/>
<dbReference type="OrthoDB" id="9764377at2"/>
<organism evidence="4 5">
    <name type="scientific">Solitalea canadensis (strain ATCC 29591 / DSM 3403 / JCM 21819 / LMG 8368 / NBRC 15130 / NCIMB 12057 / USAM 9D)</name>
    <name type="common">Flexibacter canadensis</name>
    <dbReference type="NCBI Taxonomy" id="929556"/>
    <lineage>
        <taxon>Bacteria</taxon>
        <taxon>Pseudomonadati</taxon>
        <taxon>Bacteroidota</taxon>
        <taxon>Sphingobacteriia</taxon>
        <taxon>Sphingobacteriales</taxon>
        <taxon>Sphingobacteriaceae</taxon>
        <taxon>Solitalea</taxon>
    </lineage>
</organism>
<dbReference type="InterPro" id="IPR000917">
    <property type="entry name" value="Sulfatase_N"/>
</dbReference>
<evidence type="ECO:0000259" key="3">
    <source>
        <dbReference type="Pfam" id="PF00884"/>
    </source>
</evidence>
<dbReference type="Gene3D" id="3.30.1120.10">
    <property type="match status" value="1"/>
</dbReference>
<keyword evidence="2" id="KW-0378">Hydrolase</keyword>
<keyword evidence="5" id="KW-1185">Reference proteome</keyword>
<dbReference type="Proteomes" id="UP000007590">
    <property type="component" value="Chromosome"/>
</dbReference>
<dbReference type="CDD" id="cd16145">
    <property type="entry name" value="ARS_like"/>
    <property type="match status" value="1"/>
</dbReference>
<name>H8KRS2_SOLCM</name>
<dbReference type="AlphaFoldDB" id="H8KRS2"/>
<gene>
    <name evidence="4" type="ordered locus">Solca_2676</name>
</gene>
<protein>
    <submittedName>
        <fullName evidence="4">Arylsulfatase A family protein</fullName>
    </submittedName>
</protein>
<dbReference type="PANTHER" id="PTHR42693">
    <property type="entry name" value="ARYLSULFATASE FAMILY MEMBER"/>
    <property type="match status" value="1"/>
</dbReference>
<feature type="domain" description="Sulfatase N-terminal" evidence="3">
    <location>
        <begin position="38"/>
        <end position="371"/>
    </location>
</feature>
<dbReference type="InterPro" id="IPR017850">
    <property type="entry name" value="Alkaline_phosphatase_core_sf"/>
</dbReference>
<dbReference type="HOGENOM" id="CLU_006332_10_4_10"/>
<reference evidence="4" key="1">
    <citation type="submission" date="2012-02" db="EMBL/GenBank/DDBJ databases">
        <title>The complete genome of Solitalea canadensis DSM 3403.</title>
        <authorList>
            <consortium name="US DOE Joint Genome Institute (JGI-PGF)"/>
            <person name="Lucas S."/>
            <person name="Copeland A."/>
            <person name="Lapidus A."/>
            <person name="Glavina del Rio T."/>
            <person name="Dalin E."/>
            <person name="Tice H."/>
            <person name="Bruce D."/>
            <person name="Goodwin L."/>
            <person name="Pitluck S."/>
            <person name="Peters L."/>
            <person name="Ovchinnikova G."/>
            <person name="Lu M."/>
            <person name="Kyrpides N."/>
            <person name="Mavromatis K."/>
            <person name="Ivanova N."/>
            <person name="Brettin T."/>
            <person name="Detter J.C."/>
            <person name="Han C."/>
            <person name="Larimer F."/>
            <person name="Land M."/>
            <person name="Hauser L."/>
            <person name="Markowitz V."/>
            <person name="Cheng J.-F."/>
            <person name="Hugenholtz P."/>
            <person name="Woyke T."/>
            <person name="Wu D."/>
            <person name="Spring S."/>
            <person name="Schroeder M."/>
            <person name="Kopitz M."/>
            <person name="Brambilla E."/>
            <person name="Klenk H.-P."/>
            <person name="Eisen J.A."/>
        </authorList>
    </citation>
    <scope>NUCLEOTIDE SEQUENCE</scope>
    <source>
        <strain evidence="4">DSM 3403</strain>
    </source>
</reference>
<dbReference type="GO" id="GO:0004065">
    <property type="term" value="F:arylsulfatase activity"/>
    <property type="evidence" value="ECO:0007669"/>
    <property type="project" value="TreeGrafter"/>
</dbReference>
<evidence type="ECO:0000313" key="4">
    <source>
        <dbReference type="EMBL" id="AFD07710.1"/>
    </source>
</evidence>
<dbReference type="PANTHER" id="PTHR42693:SF53">
    <property type="entry name" value="ENDO-4-O-SULFATASE"/>
    <property type="match status" value="1"/>
</dbReference>